<dbReference type="STRING" id="146020.RMCB_0210"/>
<evidence type="ECO:0000313" key="2">
    <source>
        <dbReference type="Proteomes" id="UP000069620"/>
    </source>
</evidence>
<name>A0A100VUJ3_9MYCO</name>
<keyword evidence="2" id="KW-1185">Reference proteome</keyword>
<reference evidence="2" key="1">
    <citation type="journal article" date="2016" name="Genome Announc.">
        <title>Draft Genome Sequences of Five Rapidly Growing Mycobacterium Species, M. thermoresistibile, M. fortuitum subsp. acetamidolyticum, M. canariasense, M. brisbanense, and M. novocastrense.</title>
        <authorList>
            <person name="Katahira K."/>
            <person name="Ogura Y."/>
            <person name="Gotoh Y."/>
            <person name="Hayashi T."/>
        </authorList>
    </citation>
    <scope>NUCLEOTIDE SEQUENCE [LARGE SCALE GENOMIC DNA]</scope>
    <source>
        <strain evidence="2">JCM15654</strain>
    </source>
</reference>
<comment type="caution">
    <text evidence="1">The sequence shown here is derived from an EMBL/GenBank/DDBJ whole genome shotgun (WGS) entry which is preliminary data.</text>
</comment>
<dbReference type="Proteomes" id="UP000069620">
    <property type="component" value="Unassembled WGS sequence"/>
</dbReference>
<sequence length="263" mass="27317">MSDLLLRAPSASNVAARVRLRAATTAHRVSLDVDSSIDAVTAAAIQSLWRTVGQPGTGARVSVGRSDIANSSVVAAFEARAWADLVLSSFARETNLLIPSTRFLIAGTGHVADALAAAIIRFGGRIQLTADEPVGLLDIAIRHAAPSHRITESPFIPADVDVVVATGVGHPELTPDAVAAGVRPLLVVDAGTHATFHPDSVTAAWAVRGLGHFEGPRPIVVVPRVETDALHHTTAEIRAAYAVLLATVGAQHADIALAEVLQP</sequence>
<reference evidence="2" key="2">
    <citation type="submission" date="2016-02" db="EMBL/GenBank/DDBJ databases">
        <title>Draft genome sequence of five rapidly growing Mycobacterium species.</title>
        <authorList>
            <person name="Katahira K."/>
            <person name="Gotou Y."/>
            <person name="Iida K."/>
            <person name="Ogura Y."/>
            <person name="Hayashi T."/>
        </authorList>
    </citation>
    <scope>NUCLEOTIDE SEQUENCE [LARGE SCALE GENOMIC DNA]</scope>
    <source>
        <strain evidence="2">JCM15654</strain>
    </source>
</reference>
<dbReference type="Gene3D" id="3.40.50.720">
    <property type="entry name" value="NAD(P)-binding Rossmann-like Domain"/>
    <property type="match status" value="1"/>
</dbReference>
<organism evidence="1 2">
    <name type="scientific">Mycolicibacterium brisbanense</name>
    <dbReference type="NCBI Taxonomy" id="146020"/>
    <lineage>
        <taxon>Bacteria</taxon>
        <taxon>Bacillati</taxon>
        <taxon>Actinomycetota</taxon>
        <taxon>Actinomycetes</taxon>
        <taxon>Mycobacteriales</taxon>
        <taxon>Mycobacteriaceae</taxon>
        <taxon>Mycolicibacterium</taxon>
    </lineage>
</organism>
<proteinExistence type="predicted"/>
<gene>
    <name evidence="1" type="ORF">RMCB_0210</name>
</gene>
<protein>
    <submittedName>
        <fullName evidence="1">Uncharacterized protein</fullName>
    </submittedName>
</protein>
<dbReference type="RefSeq" id="WP_062827269.1">
    <property type="nucleotide sequence ID" value="NZ_BCSX01000003.1"/>
</dbReference>
<dbReference type="EMBL" id="BCSX01000003">
    <property type="protein sequence ID" value="GAS86114.1"/>
    <property type="molecule type" value="Genomic_DNA"/>
</dbReference>
<evidence type="ECO:0000313" key="1">
    <source>
        <dbReference type="EMBL" id="GAS86114.1"/>
    </source>
</evidence>
<accession>A0A100VUJ3</accession>
<dbReference type="AlphaFoldDB" id="A0A100VUJ3"/>